<evidence type="ECO:0000313" key="8">
    <source>
        <dbReference type="EMBL" id="KAK4366069.1"/>
    </source>
</evidence>
<evidence type="ECO:0000313" key="9">
    <source>
        <dbReference type="Proteomes" id="UP001291623"/>
    </source>
</evidence>
<keyword evidence="5 6" id="KW-0408">Iron</keyword>
<keyword evidence="9" id="KW-1185">Reference proteome</keyword>
<name>A0AAE1VM98_9SOLA</name>
<evidence type="ECO:0000256" key="5">
    <source>
        <dbReference type="ARBA" id="ARBA00023004"/>
    </source>
</evidence>
<comment type="similarity">
    <text evidence="1 6">Belongs to the iron/ascorbate-dependent oxidoreductase family.</text>
</comment>
<evidence type="ECO:0000259" key="7">
    <source>
        <dbReference type="PROSITE" id="PS51471"/>
    </source>
</evidence>
<dbReference type="GO" id="GO:0009805">
    <property type="term" value="P:coumarin biosynthetic process"/>
    <property type="evidence" value="ECO:0007669"/>
    <property type="project" value="UniProtKB-ARBA"/>
</dbReference>
<comment type="caution">
    <text evidence="8">The sequence shown here is derived from an EMBL/GenBank/DDBJ whole genome shotgun (WGS) entry which is preliminary data.</text>
</comment>
<dbReference type="PANTHER" id="PTHR47991">
    <property type="entry name" value="OXOGLUTARATE/IRON-DEPENDENT DIOXYGENASE"/>
    <property type="match status" value="1"/>
</dbReference>
<dbReference type="GO" id="GO:0031418">
    <property type="term" value="F:L-ascorbic acid binding"/>
    <property type="evidence" value="ECO:0007669"/>
    <property type="project" value="UniProtKB-KW"/>
</dbReference>
<dbReference type="InterPro" id="IPR044861">
    <property type="entry name" value="IPNS-like_FE2OG_OXY"/>
</dbReference>
<accession>A0AAE1VM98</accession>
<evidence type="ECO:0000256" key="6">
    <source>
        <dbReference type="RuleBase" id="RU003682"/>
    </source>
</evidence>
<dbReference type="PROSITE" id="PS51471">
    <property type="entry name" value="FE2OG_OXY"/>
    <property type="match status" value="1"/>
</dbReference>
<dbReference type="Pfam" id="PF14226">
    <property type="entry name" value="DIOX_N"/>
    <property type="match status" value="1"/>
</dbReference>
<evidence type="ECO:0000256" key="2">
    <source>
        <dbReference type="ARBA" id="ARBA00022723"/>
    </source>
</evidence>
<keyword evidence="3" id="KW-0847">Vitamin C</keyword>
<dbReference type="InterPro" id="IPR026992">
    <property type="entry name" value="DIOX_N"/>
</dbReference>
<dbReference type="InterPro" id="IPR050295">
    <property type="entry name" value="Plant_2OG-oxidoreductases"/>
</dbReference>
<organism evidence="8 9">
    <name type="scientific">Anisodus tanguticus</name>
    <dbReference type="NCBI Taxonomy" id="243964"/>
    <lineage>
        <taxon>Eukaryota</taxon>
        <taxon>Viridiplantae</taxon>
        <taxon>Streptophyta</taxon>
        <taxon>Embryophyta</taxon>
        <taxon>Tracheophyta</taxon>
        <taxon>Spermatophyta</taxon>
        <taxon>Magnoliopsida</taxon>
        <taxon>eudicotyledons</taxon>
        <taxon>Gunneridae</taxon>
        <taxon>Pentapetalae</taxon>
        <taxon>asterids</taxon>
        <taxon>lamiids</taxon>
        <taxon>Solanales</taxon>
        <taxon>Solanaceae</taxon>
        <taxon>Solanoideae</taxon>
        <taxon>Hyoscyameae</taxon>
        <taxon>Anisodus</taxon>
    </lineage>
</organism>
<dbReference type="Gene3D" id="2.60.120.330">
    <property type="entry name" value="B-lactam Antibiotic, Isopenicillin N Synthase, Chain"/>
    <property type="match status" value="1"/>
</dbReference>
<proteinExistence type="inferred from homology"/>
<dbReference type="AlphaFoldDB" id="A0AAE1VM98"/>
<dbReference type="EMBL" id="JAVYJV010000007">
    <property type="protein sequence ID" value="KAK4366069.1"/>
    <property type="molecule type" value="Genomic_DNA"/>
</dbReference>
<sequence>MANLVSSWARNVDTVPENYVMPPNKRPSELVSIGSNIPVIDLAKVSSSTINHAGAGLVQEILKASQEFGLFQIINHGISEKLMDDVMDLFNEIFDMSVEEKEKFCSEVSNKSCKVYESGKMNDANVEEVRHWKDLFIQPVFPIEEQTQHWLENPARYRELVETYSSEVKKLSMRILELIGEGLGLKEGYFEELSKRQALVVNHYPPCPDPSLAMGVPAHCDPNLITFLQQQVYGLQILKDGHWIGVPTLPYAFVVNIGYQLQIISNNKLVSSEHRVVTNLKTGRTSIGTFVSPAEDCIVEPTKVLVNGGSPALFRTFKYQEFIDDYMGEKNHKKTLEAYKLQP</sequence>
<evidence type="ECO:0000256" key="4">
    <source>
        <dbReference type="ARBA" id="ARBA00023002"/>
    </source>
</evidence>
<dbReference type="InterPro" id="IPR027443">
    <property type="entry name" value="IPNS-like_sf"/>
</dbReference>
<dbReference type="InterPro" id="IPR005123">
    <property type="entry name" value="Oxoglu/Fe-dep_dioxygenase_dom"/>
</dbReference>
<dbReference type="GO" id="GO:0016706">
    <property type="term" value="F:2-oxoglutarate-dependent dioxygenase activity"/>
    <property type="evidence" value="ECO:0007669"/>
    <property type="project" value="UniProtKB-ARBA"/>
</dbReference>
<evidence type="ECO:0000256" key="1">
    <source>
        <dbReference type="ARBA" id="ARBA00008056"/>
    </source>
</evidence>
<keyword evidence="2 6" id="KW-0479">Metal-binding</keyword>
<dbReference type="Pfam" id="PF03171">
    <property type="entry name" value="2OG-FeII_Oxy"/>
    <property type="match status" value="1"/>
</dbReference>
<reference evidence="8" key="1">
    <citation type="submission" date="2023-12" db="EMBL/GenBank/DDBJ databases">
        <title>Genome assembly of Anisodus tanguticus.</title>
        <authorList>
            <person name="Wang Y.-J."/>
        </authorList>
    </citation>
    <scope>NUCLEOTIDE SEQUENCE</scope>
    <source>
        <strain evidence="8">KB-2021</strain>
        <tissue evidence="8">Leaf</tissue>
    </source>
</reference>
<dbReference type="SUPFAM" id="SSF51197">
    <property type="entry name" value="Clavaminate synthase-like"/>
    <property type="match status" value="1"/>
</dbReference>
<protein>
    <recommendedName>
        <fullName evidence="7">Fe2OG dioxygenase domain-containing protein</fullName>
    </recommendedName>
</protein>
<dbReference type="Proteomes" id="UP001291623">
    <property type="component" value="Unassembled WGS sequence"/>
</dbReference>
<dbReference type="GO" id="GO:0002238">
    <property type="term" value="P:response to molecule of fungal origin"/>
    <property type="evidence" value="ECO:0007669"/>
    <property type="project" value="UniProtKB-ARBA"/>
</dbReference>
<feature type="domain" description="Fe2OG dioxygenase" evidence="7">
    <location>
        <begin position="194"/>
        <end position="293"/>
    </location>
</feature>
<gene>
    <name evidence="8" type="ORF">RND71_013949</name>
</gene>
<dbReference type="GO" id="GO:0046872">
    <property type="term" value="F:metal ion binding"/>
    <property type="evidence" value="ECO:0007669"/>
    <property type="project" value="UniProtKB-KW"/>
</dbReference>
<evidence type="ECO:0000256" key="3">
    <source>
        <dbReference type="ARBA" id="ARBA00022896"/>
    </source>
</evidence>
<keyword evidence="4 6" id="KW-0560">Oxidoreductase</keyword>